<evidence type="ECO:0000313" key="1">
    <source>
        <dbReference type="EMBL" id="SEO00948.1"/>
    </source>
</evidence>
<evidence type="ECO:0000313" key="2">
    <source>
        <dbReference type="Proteomes" id="UP000198761"/>
    </source>
</evidence>
<dbReference type="EMBL" id="FOCE01000010">
    <property type="protein sequence ID" value="SEO00948.1"/>
    <property type="molecule type" value="Genomic_DNA"/>
</dbReference>
<reference evidence="1 2" key="1">
    <citation type="submission" date="2016-10" db="EMBL/GenBank/DDBJ databases">
        <authorList>
            <person name="de Groot N.N."/>
        </authorList>
    </citation>
    <scope>NUCLEOTIDE SEQUENCE [LARGE SCALE GENOMIC DNA]</scope>
    <source>
        <strain evidence="1 2">DSM 3857</strain>
    </source>
</reference>
<keyword evidence="2" id="KW-1185">Reference proteome</keyword>
<proteinExistence type="predicted"/>
<gene>
    <name evidence="1" type="ORF">SAMN04488103_110128</name>
</gene>
<dbReference type="STRING" id="933059.SAMN04488103_110128"/>
<organism evidence="1 2">
    <name type="scientific">Gemmobacter aquatilis</name>
    <dbReference type="NCBI Taxonomy" id="933059"/>
    <lineage>
        <taxon>Bacteria</taxon>
        <taxon>Pseudomonadati</taxon>
        <taxon>Pseudomonadota</taxon>
        <taxon>Alphaproteobacteria</taxon>
        <taxon>Rhodobacterales</taxon>
        <taxon>Paracoccaceae</taxon>
        <taxon>Gemmobacter</taxon>
    </lineage>
</organism>
<dbReference type="AlphaFoldDB" id="A0A1H8L8A9"/>
<protein>
    <recommendedName>
        <fullName evidence="3">Cation transport ATPase</fullName>
    </recommendedName>
</protein>
<dbReference type="RefSeq" id="WP_245749496.1">
    <property type="nucleotide sequence ID" value="NZ_FOCE01000010.1"/>
</dbReference>
<evidence type="ECO:0008006" key="3">
    <source>
        <dbReference type="Google" id="ProtNLM"/>
    </source>
</evidence>
<accession>A0A1H8L8A9</accession>
<dbReference type="PROSITE" id="PS51257">
    <property type="entry name" value="PROKAR_LIPOPROTEIN"/>
    <property type="match status" value="1"/>
</dbReference>
<name>A0A1H8L8A9_9RHOB</name>
<sequence>MRHMGAGGLAFAMMLALLGCVAPGAGVPVLSGAVTLAPPQGYCIEPGSRREREDTAILIAGRCADEAARPAAVLTATVGADGSGSGVDVTTGRAELAAFFRSTAGRKALSRRGRAADVQVLEAIGTPQAFLLRLTDRAPQSGTGVQAESWRAVLPVNRRLVSLTVTGPAAGPLDREAGHLLIRDFVAATVAANRK</sequence>
<dbReference type="Proteomes" id="UP000198761">
    <property type="component" value="Unassembled WGS sequence"/>
</dbReference>